<feature type="transmembrane region" description="Helical" evidence="1">
    <location>
        <begin position="13"/>
        <end position="37"/>
    </location>
</feature>
<keyword evidence="1" id="KW-1133">Transmembrane helix</keyword>
<comment type="caution">
    <text evidence="2">The sequence shown here is derived from an EMBL/GenBank/DDBJ whole genome shotgun (WGS) entry which is preliminary data.</text>
</comment>
<accession>A0A1G1Y0H1</accession>
<dbReference type="STRING" id="1797533.A2731_00835"/>
<dbReference type="Proteomes" id="UP000176241">
    <property type="component" value="Unassembled WGS sequence"/>
</dbReference>
<keyword evidence="1" id="KW-0472">Membrane</keyword>
<proteinExistence type="predicted"/>
<feature type="transmembrane region" description="Helical" evidence="1">
    <location>
        <begin position="57"/>
        <end position="79"/>
    </location>
</feature>
<protein>
    <submittedName>
        <fullName evidence="2">Uncharacterized protein</fullName>
    </submittedName>
</protein>
<reference evidence="2 3" key="1">
    <citation type="journal article" date="2016" name="Nat. Commun.">
        <title>Thousands of microbial genomes shed light on interconnected biogeochemical processes in an aquifer system.</title>
        <authorList>
            <person name="Anantharaman K."/>
            <person name="Brown C.T."/>
            <person name="Hug L.A."/>
            <person name="Sharon I."/>
            <person name="Castelle C.J."/>
            <person name="Probst A.J."/>
            <person name="Thomas B.C."/>
            <person name="Singh A."/>
            <person name="Wilkins M.J."/>
            <person name="Karaoz U."/>
            <person name="Brodie E.L."/>
            <person name="Williams K.H."/>
            <person name="Hubbard S.S."/>
            <person name="Banfield J.F."/>
        </authorList>
    </citation>
    <scope>NUCLEOTIDE SEQUENCE [LARGE SCALE GENOMIC DNA]</scope>
</reference>
<dbReference type="EMBL" id="MHIC01000012">
    <property type="protein sequence ID" value="OGY45684.1"/>
    <property type="molecule type" value="Genomic_DNA"/>
</dbReference>
<feature type="transmembrane region" description="Helical" evidence="1">
    <location>
        <begin position="86"/>
        <end position="106"/>
    </location>
</feature>
<feature type="transmembrane region" description="Helical" evidence="1">
    <location>
        <begin position="112"/>
        <end position="135"/>
    </location>
</feature>
<keyword evidence="1" id="KW-0812">Transmembrane</keyword>
<name>A0A1G1Y0H1_9BACT</name>
<dbReference type="AlphaFoldDB" id="A0A1G1Y0H1"/>
<evidence type="ECO:0000313" key="3">
    <source>
        <dbReference type="Proteomes" id="UP000176241"/>
    </source>
</evidence>
<evidence type="ECO:0000256" key="1">
    <source>
        <dbReference type="SAM" id="Phobius"/>
    </source>
</evidence>
<sequence length="141" mass="16033">MENEKLGLFILKLIFYSAAVGFLAGILELYIGHRFILDPLLYDKDLGFVYESYLTPTYYGFTKSIVVAIVFFLVYLLTFRKNIKSVLKSIIIGILGTAIFGIYYYLTFPRSTFFGGAIIGIVHFLFISGTCFIFTKIAKLK</sequence>
<organism evidence="2 3">
    <name type="scientific">Candidatus Buchananbacteria bacterium RIFCSPHIGHO2_01_FULL_39_8</name>
    <dbReference type="NCBI Taxonomy" id="1797533"/>
    <lineage>
        <taxon>Bacteria</taxon>
        <taxon>Candidatus Buchananiibacteriota</taxon>
    </lineage>
</organism>
<gene>
    <name evidence="2" type="ORF">A2731_00835</name>
</gene>
<evidence type="ECO:0000313" key="2">
    <source>
        <dbReference type="EMBL" id="OGY45684.1"/>
    </source>
</evidence>